<dbReference type="Proteomes" id="UP000824469">
    <property type="component" value="Unassembled WGS sequence"/>
</dbReference>
<reference evidence="2 3" key="1">
    <citation type="journal article" date="2021" name="Nat. Plants">
        <title>The Taxus genome provides insights into paclitaxel biosynthesis.</title>
        <authorList>
            <person name="Xiong X."/>
            <person name="Gou J."/>
            <person name="Liao Q."/>
            <person name="Li Y."/>
            <person name="Zhou Q."/>
            <person name="Bi G."/>
            <person name="Li C."/>
            <person name="Du R."/>
            <person name="Wang X."/>
            <person name="Sun T."/>
            <person name="Guo L."/>
            <person name="Liang H."/>
            <person name="Lu P."/>
            <person name="Wu Y."/>
            <person name="Zhang Z."/>
            <person name="Ro D.K."/>
            <person name="Shang Y."/>
            <person name="Huang S."/>
            <person name="Yan J."/>
        </authorList>
    </citation>
    <scope>NUCLEOTIDE SEQUENCE [LARGE SCALE GENOMIC DNA]</scope>
    <source>
        <strain evidence="2">Ta-2019</strain>
    </source>
</reference>
<organism evidence="2 3">
    <name type="scientific">Taxus chinensis</name>
    <name type="common">Chinese yew</name>
    <name type="synonym">Taxus wallichiana var. chinensis</name>
    <dbReference type="NCBI Taxonomy" id="29808"/>
    <lineage>
        <taxon>Eukaryota</taxon>
        <taxon>Viridiplantae</taxon>
        <taxon>Streptophyta</taxon>
        <taxon>Embryophyta</taxon>
        <taxon>Tracheophyta</taxon>
        <taxon>Spermatophyta</taxon>
        <taxon>Pinopsida</taxon>
        <taxon>Pinidae</taxon>
        <taxon>Conifers II</taxon>
        <taxon>Cupressales</taxon>
        <taxon>Taxaceae</taxon>
        <taxon>Taxus</taxon>
    </lineage>
</organism>
<evidence type="ECO:0000313" key="3">
    <source>
        <dbReference type="Proteomes" id="UP000824469"/>
    </source>
</evidence>
<dbReference type="AlphaFoldDB" id="A0AA38LDZ2"/>
<accession>A0AA38LDZ2</accession>
<keyword evidence="3" id="KW-1185">Reference proteome</keyword>
<dbReference type="EMBL" id="JAHRHJ020000004">
    <property type="protein sequence ID" value="KAH9318335.1"/>
    <property type="molecule type" value="Genomic_DNA"/>
</dbReference>
<protein>
    <submittedName>
        <fullName evidence="2">Uncharacterized protein</fullName>
    </submittedName>
</protein>
<sequence length="74" mass="7915">ERDRGGDTRGESERVSHAVAGPTHIRGPGWRRDGGAEKEQQCRHTVGDRRKHRQTTSTAGRAGLAGGARAAANE</sequence>
<feature type="compositionally biased region" description="Basic and acidic residues" evidence="1">
    <location>
        <begin position="30"/>
        <end position="48"/>
    </location>
</feature>
<feature type="non-terminal residue" evidence="2">
    <location>
        <position position="74"/>
    </location>
</feature>
<feature type="compositionally biased region" description="Basic and acidic residues" evidence="1">
    <location>
        <begin position="1"/>
        <end position="16"/>
    </location>
</feature>
<feature type="region of interest" description="Disordered" evidence="1">
    <location>
        <begin position="1"/>
        <end position="74"/>
    </location>
</feature>
<feature type="compositionally biased region" description="Low complexity" evidence="1">
    <location>
        <begin position="59"/>
        <end position="74"/>
    </location>
</feature>
<evidence type="ECO:0000313" key="2">
    <source>
        <dbReference type="EMBL" id="KAH9318335.1"/>
    </source>
</evidence>
<evidence type="ECO:0000256" key="1">
    <source>
        <dbReference type="SAM" id="MobiDB-lite"/>
    </source>
</evidence>
<name>A0AA38LDZ2_TAXCH</name>
<gene>
    <name evidence="2" type="ORF">KI387_020104</name>
</gene>
<proteinExistence type="predicted"/>
<feature type="non-terminal residue" evidence="2">
    <location>
        <position position="1"/>
    </location>
</feature>
<comment type="caution">
    <text evidence="2">The sequence shown here is derived from an EMBL/GenBank/DDBJ whole genome shotgun (WGS) entry which is preliminary data.</text>
</comment>